<dbReference type="GO" id="GO:0003725">
    <property type="term" value="F:double-stranded RNA binding"/>
    <property type="evidence" value="ECO:0007669"/>
    <property type="project" value="InterPro"/>
</dbReference>
<evidence type="ECO:0000256" key="3">
    <source>
        <dbReference type="ARBA" id="ARBA00012584"/>
    </source>
</evidence>
<protein>
    <recommendedName>
        <fullName evidence="10">L-threonylcarbamoyladenylate synthase</fullName>
        <ecNumber evidence="3">2.7.7.87</ecNumber>
    </recommendedName>
    <alternativeName>
        <fullName evidence="10">L-threonylcarbamoyladenylate synthase</fullName>
    </alternativeName>
</protein>
<evidence type="ECO:0000256" key="8">
    <source>
        <dbReference type="ARBA" id="ARBA00022741"/>
    </source>
</evidence>
<organism evidence="13 14">
    <name type="scientific">Candidatus Segetimicrobium genomatis</name>
    <dbReference type="NCBI Taxonomy" id="2569760"/>
    <lineage>
        <taxon>Bacteria</taxon>
        <taxon>Bacillati</taxon>
        <taxon>Candidatus Sysuimicrobiota</taxon>
        <taxon>Candidatus Sysuimicrobiia</taxon>
        <taxon>Candidatus Sysuimicrobiales</taxon>
        <taxon>Candidatus Segetimicrobiaceae</taxon>
        <taxon>Candidatus Segetimicrobium</taxon>
    </lineage>
</organism>
<dbReference type="GO" id="GO:0005524">
    <property type="term" value="F:ATP binding"/>
    <property type="evidence" value="ECO:0007669"/>
    <property type="project" value="UniProtKB-KW"/>
</dbReference>
<comment type="similarity">
    <text evidence="2">Belongs to the SUA5 family.</text>
</comment>
<evidence type="ECO:0000256" key="4">
    <source>
        <dbReference type="ARBA" id="ARBA00022490"/>
    </source>
</evidence>
<dbReference type="GO" id="GO:0005737">
    <property type="term" value="C:cytoplasm"/>
    <property type="evidence" value="ECO:0007669"/>
    <property type="project" value="UniProtKB-SubCell"/>
</dbReference>
<keyword evidence="5" id="KW-0808">Transferase</keyword>
<keyword evidence="6" id="KW-0819">tRNA processing</keyword>
<dbReference type="PROSITE" id="PS51163">
    <property type="entry name" value="YRDC"/>
    <property type="match status" value="1"/>
</dbReference>
<accession>A0A537LNM1</accession>
<name>A0A537LNM1_9BACT</name>
<dbReference type="PANTHER" id="PTHR17490">
    <property type="entry name" value="SUA5"/>
    <property type="match status" value="1"/>
</dbReference>
<reference evidence="13 14" key="1">
    <citation type="journal article" date="2019" name="Nat. Microbiol.">
        <title>Mediterranean grassland soil C-N compound turnover is dependent on rainfall and depth, and is mediated by genomically divergent microorganisms.</title>
        <authorList>
            <person name="Diamond S."/>
            <person name="Andeer P.F."/>
            <person name="Li Z."/>
            <person name="Crits-Christoph A."/>
            <person name="Burstein D."/>
            <person name="Anantharaman K."/>
            <person name="Lane K.R."/>
            <person name="Thomas B.C."/>
            <person name="Pan C."/>
            <person name="Northen T.R."/>
            <person name="Banfield J.F."/>
        </authorList>
    </citation>
    <scope>NUCLEOTIDE SEQUENCE [LARGE SCALE GENOMIC DNA]</scope>
    <source>
        <strain evidence="13">NP_5</strain>
    </source>
</reference>
<dbReference type="InterPro" id="IPR050156">
    <property type="entry name" value="TC-AMP_synthase_SUA5"/>
</dbReference>
<gene>
    <name evidence="13" type="ORF">E6H02_08925</name>
</gene>
<keyword evidence="4" id="KW-0963">Cytoplasm</keyword>
<dbReference type="PANTHER" id="PTHR17490:SF16">
    <property type="entry name" value="THREONYLCARBAMOYL-AMP SYNTHASE"/>
    <property type="match status" value="1"/>
</dbReference>
<dbReference type="Proteomes" id="UP000320393">
    <property type="component" value="Unassembled WGS sequence"/>
</dbReference>
<evidence type="ECO:0000313" key="13">
    <source>
        <dbReference type="EMBL" id="TMJ09603.1"/>
    </source>
</evidence>
<keyword evidence="9" id="KW-0067">ATP-binding</keyword>
<evidence type="ECO:0000256" key="2">
    <source>
        <dbReference type="ARBA" id="ARBA00007663"/>
    </source>
</evidence>
<sequence>MDVIGVDPASEEVPRRAVQVLSGGGLVAFPTDTFYALGANARDEAAVARVFAAKQRPRGHPLPVLVADREQWRMVVADLPEAGLLLADRFWPGALTIVCRR</sequence>
<comment type="caution">
    <text evidence="13">The sequence shown here is derived from an EMBL/GenBank/DDBJ whole genome shotgun (WGS) entry which is preliminary data.</text>
</comment>
<evidence type="ECO:0000256" key="1">
    <source>
        <dbReference type="ARBA" id="ARBA00004496"/>
    </source>
</evidence>
<evidence type="ECO:0000256" key="6">
    <source>
        <dbReference type="ARBA" id="ARBA00022694"/>
    </source>
</evidence>
<dbReference type="SUPFAM" id="SSF55821">
    <property type="entry name" value="YrdC/RibB"/>
    <property type="match status" value="1"/>
</dbReference>
<dbReference type="GO" id="GO:0006450">
    <property type="term" value="P:regulation of translational fidelity"/>
    <property type="evidence" value="ECO:0007669"/>
    <property type="project" value="TreeGrafter"/>
</dbReference>
<evidence type="ECO:0000259" key="12">
    <source>
        <dbReference type="PROSITE" id="PS51163"/>
    </source>
</evidence>
<dbReference type="Gene3D" id="3.90.870.10">
    <property type="entry name" value="DHBP synthase"/>
    <property type="match status" value="1"/>
</dbReference>
<feature type="non-terminal residue" evidence="13">
    <location>
        <position position="101"/>
    </location>
</feature>
<evidence type="ECO:0000256" key="11">
    <source>
        <dbReference type="ARBA" id="ARBA00048366"/>
    </source>
</evidence>
<keyword evidence="8" id="KW-0547">Nucleotide-binding</keyword>
<dbReference type="EC" id="2.7.7.87" evidence="3"/>
<evidence type="ECO:0000256" key="10">
    <source>
        <dbReference type="ARBA" id="ARBA00029774"/>
    </source>
</evidence>
<dbReference type="GO" id="GO:0061710">
    <property type="term" value="F:L-threonylcarbamoyladenylate synthase"/>
    <property type="evidence" value="ECO:0007669"/>
    <property type="project" value="UniProtKB-EC"/>
</dbReference>
<dbReference type="EMBL" id="VBAM01000342">
    <property type="protein sequence ID" value="TMJ09603.1"/>
    <property type="molecule type" value="Genomic_DNA"/>
</dbReference>
<dbReference type="GO" id="GO:0008033">
    <property type="term" value="P:tRNA processing"/>
    <property type="evidence" value="ECO:0007669"/>
    <property type="project" value="UniProtKB-KW"/>
</dbReference>
<evidence type="ECO:0000256" key="7">
    <source>
        <dbReference type="ARBA" id="ARBA00022695"/>
    </source>
</evidence>
<dbReference type="Pfam" id="PF01300">
    <property type="entry name" value="Sua5_yciO_yrdC"/>
    <property type="match status" value="1"/>
</dbReference>
<feature type="domain" description="YrdC-like" evidence="12">
    <location>
        <begin position="11"/>
        <end position="101"/>
    </location>
</feature>
<dbReference type="InterPro" id="IPR017945">
    <property type="entry name" value="DHBP_synth_RibB-like_a/b_dom"/>
</dbReference>
<comment type="catalytic activity">
    <reaction evidence="11">
        <text>L-threonine + hydrogencarbonate + ATP = L-threonylcarbamoyladenylate + diphosphate + H2O</text>
        <dbReference type="Rhea" id="RHEA:36407"/>
        <dbReference type="ChEBI" id="CHEBI:15377"/>
        <dbReference type="ChEBI" id="CHEBI:17544"/>
        <dbReference type="ChEBI" id="CHEBI:30616"/>
        <dbReference type="ChEBI" id="CHEBI:33019"/>
        <dbReference type="ChEBI" id="CHEBI:57926"/>
        <dbReference type="ChEBI" id="CHEBI:73682"/>
        <dbReference type="EC" id="2.7.7.87"/>
    </reaction>
</comment>
<proteinExistence type="inferred from homology"/>
<dbReference type="GO" id="GO:0000049">
    <property type="term" value="F:tRNA binding"/>
    <property type="evidence" value="ECO:0007669"/>
    <property type="project" value="TreeGrafter"/>
</dbReference>
<keyword evidence="7" id="KW-0548">Nucleotidyltransferase</keyword>
<dbReference type="AlphaFoldDB" id="A0A537LNM1"/>
<evidence type="ECO:0000313" key="14">
    <source>
        <dbReference type="Proteomes" id="UP000320393"/>
    </source>
</evidence>
<dbReference type="InterPro" id="IPR006070">
    <property type="entry name" value="Sua5-like_dom"/>
</dbReference>
<comment type="subcellular location">
    <subcellularLocation>
        <location evidence="1">Cytoplasm</location>
    </subcellularLocation>
</comment>
<evidence type="ECO:0000256" key="9">
    <source>
        <dbReference type="ARBA" id="ARBA00022840"/>
    </source>
</evidence>
<evidence type="ECO:0000256" key="5">
    <source>
        <dbReference type="ARBA" id="ARBA00022679"/>
    </source>
</evidence>